<dbReference type="InterPro" id="IPR013907">
    <property type="entry name" value="Sds3"/>
</dbReference>
<feature type="compositionally biased region" description="Low complexity" evidence="6">
    <location>
        <begin position="169"/>
        <end position="181"/>
    </location>
</feature>
<keyword evidence="8" id="KW-1185">Reference proteome</keyword>
<protein>
    <submittedName>
        <fullName evidence="7">LAMI_0F06920g1_1</fullName>
    </submittedName>
</protein>
<sequence>MESKSESESKDSLKLTEANLAAIQADSQVSKVKGDTEDDRSSILSKIEFNHPDDDVGLSEYCVSSDAETEKMDEESLNRDNAGHPSLKELAHEARVNDIKSDEALETNNTVEEEHDKELKNEALEKSEIPSLTDSVSNELPTAFVSGSENSADLKVEFIAEKVEKAETADTAETETTNTADQQPLISKLNYAPEGEPDDVTSEVADDEEAVLEEAPDVVDTAVATAQPLEKGIIKRPADENREGSDNTQFKKPRLPSITGPSGAQENEEEDNDADEDEDEIEDEDHEHSKLVSKKRSPIETESEEQSPMEQENVRKQALQEMIDIEHQFADLRQRLYENKLAKLQTESQMCLEGSHPSLQTYYQKIDFVRDHKLRRAYQRQRYELECIDKETRATRCAIHQDFMRKVTDLKHELLAQTTQRWYDINKERREMDVVVPEMNYHVPVKLNDKTLSCITGYAAPAHRRREGELLAEDLECEGIRIQFKSNPVDKLEVIVDRMRFNNELSDLEGLKRYFSGFPGAPSLSSLKDSEVFDDLQRLSGKPAM</sequence>
<feature type="compositionally biased region" description="Basic and acidic residues" evidence="6">
    <location>
        <begin position="32"/>
        <end position="41"/>
    </location>
</feature>
<feature type="region of interest" description="Disordered" evidence="6">
    <location>
        <begin position="25"/>
        <end position="135"/>
    </location>
</feature>
<keyword evidence="4" id="KW-0804">Transcription</keyword>
<keyword evidence="2" id="KW-0678">Repressor</keyword>
<evidence type="ECO:0000256" key="6">
    <source>
        <dbReference type="SAM" id="MobiDB-lite"/>
    </source>
</evidence>
<dbReference type="Pfam" id="PF08598">
    <property type="entry name" value="Sds3"/>
    <property type="match status" value="1"/>
</dbReference>
<reference evidence="8" key="1">
    <citation type="submission" date="2016-03" db="EMBL/GenBank/DDBJ databases">
        <authorList>
            <person name="Devillers H."/>
        </authorList>
    </citation>
    <scope>NUCLEOTIDE SEQUENCE [LARGE SCALE GENOMIC DNA]</scope>
</reference>
<feature type="compositionally biased region" description="Basic and acidic residues" evidence="6">
    <location>
        <begin position="68"/>
        <end position="103"/>
    </location>
</feature>
<dbReference type="PANTHER" id="PTHR21964">
    <property type="entry name" value="BREAST CANCER METASTASIS-SUPPRESSOR 1"/>
    <property type="match status" value="1"/>
</dbReference>
<evidence type="ECO:0000313" key="7">
    <source>
        <dbReference type="EMBL" id="SCU96548.1"/>
    </source>
</evidence>
<evidence type="ECO:0000256" key="1">
    <source>
        <dbReference type="ARBA" id="ARBA00004123"/>
    </source>
</evidence>
<keyword evidence="5" id="KW-0539">Nucleus</keyword>
<proteinExistence type="predicted"/>
<dbReference type="OrthoDB" id="20886at2759"/>
<dbReference type="EMBL" id="LT598467">
    <property type="protein sequence ID" value="SCU96548.1"/>
    <property type="molecule type" value="Genomic_DNA"/>
</dbReference>
<evidence type="ECO:0000256" key="5">
    <source>
        <dbReference type="ARBA" id="ARBA00023242"/>
    </source>
</evidence>
<dbReference type="GO" id="GO:0010468">
    <property type="term" value="P:regulation of gene expression"/>
    <property type="evidence" value="ECO:0007669"/>
    <property type="project" value="UniProtKB-ARBA"/>
</dbReference>
<evidence type="ECO:0000256" key="2">
    <source>
        <dbReference type="ARBA" id="ARBA00022491"/>
    </source>
</evidence>
<dbReference type="GO" id="GO:0005654">
    <property type="term" value="C:nucleoplasm"/>
    <property type="evidence" value="ECO:0007669"/>
    <property type="project" value="UniProtKB-ARBA"/>
</dbReference>
<evidence type="ECO:0000256" key="3">
    <source>
        <dbReference type="ARBA" id="ARBA00023015"/>
    </source>
</evidence>
<evidence type="ECO:0000313" key="8">
    <source>
        <dbReference type="Proteomes" id="UP000191024"/>
    </source>
</evidence>
<accession>A0A1G4JZA7</accession>
<feature type="compositionally biased region" description="Acidic residues" evidence="6">
    <location>
        <begin position="195"/>
        <end position="217"/>
    </location>
</feature>
<gene>
    <name evidence="7" type="ORF">LAMI_0F06920G</name>
</gene>
<feature type="region of interest" description="Disordered" evidence="6">
    <location>
        <begin position="166"/>
        <end position="314"/>
    </location>
</feature>
<dbReference type="Proteomes" id="UP000191024">
    <property type="component" value="Chromosome F"/>
</dbReference>
<keyword evidence="3" id="KW-0805">Transcription regulation</keyword>
<feature type="compositionally biased region" description="Basic and acidic residues" evidence="6">
    <location>
        <begin position="232"/>
        <end position="245"/>
    </location>
</feature>
<name>A0A1G4JZA7_9SACH</name>
<dbReference type="AlphaFoldDB" id="A0A1G4JZA7"/>
<feature type="compositionally biased region" description="Basic and acidic residues" evidence="6">
    <location>
        <begin position="112"/>
        <end position="128"/>
    </location>
</feature>
<comment type="subcellular location">
    <subcellularLocation>
        <location evidence="1">Nucleus</location>
    </subcellularLocation>
</comment>
<dbReference type="STRING" id="1230905.A0A1G4JZA7"/>
<dbReference type="SMART" id="SM01401">
    <property type="entry name" value="Sds3"/>
    <property type="match status" value="1"/>
</dbReference>
<evidence type="ECO:0000256" key="4">
    <source>
        <dbReference type="ARBA" id="ARBA00023163"/>
    </source>
</evidence>
<dbReference type="Gene3D" id="1.20.5.1500">
    <property type="match status" value="1"/>
</dbReference>
<feature type="compositionally biased region" description="Acidic residues" evidence="6">
    <location>
        <begin position="266"/>
        <end position="285"/>
    </location>
</feature>
<organism evidence="7 8">
    <name type="scientific">Lachancea mirantina</name>
    <dbReference type="NCBI Taxonomy" id="1230905"/>
    <lineage>
        <taxon>Eukaryota</taxon>
        <taxon>Fungi</taxon>
        <taxon>Dikarya</taxon>
        <taxon>Ascomycota</taxon>
        <taxon>Saccharomycotina</taxon>
        <taxon>Saccharomycetes</taxon>
        <taxon>Saccharomycetales</taxon>
        <taxon>Saccharomycetaceae</taxon>
        <taxon>Lachancea</taxon>
    </lineage>
</organism>